<evidence type="ECO:0000256" key="1">
    <source>
        <dbReference type="ARBA" id="ARBA00022574"/>
    </source>
</evidence>
<keyword evidence="1 3" id="KW-0853">WD repeat</keyword>
<sequence>DGVLKIWKVDVSELEFSLSYNSVKKNLNDVAWIDDRKLVTVSEDGNVQVWDSVNRNPVTFKGHSGIGFCCAANSDNKIASGSMDGTLRLWDIRKPNCLQNSYVHDGPVTAVNFSTTGMLVTSGFDGLM</sequence>
<protein>
    <recommendedName>
        <fullName evidence="6">Guanine nucleotide-binding protein subunit beta-like protein</fullName>
    </recommendedName>
</protein>
<proteinExistence type="predicted"/>
<accession>A0A8J2PEJ3</accession>
<dbReference type="PROSITE" id="PS00678">
    <property type="entry name" value="WD_REPEATS_1"/>
    <property type="match status" value="1"/>
</dbReference>
<reference evidence="4" key="1">
    <citation type="submission" date="2021-06" db="EMBL/GenBank/DDBJ databases">
        <authorList>
            <person name="Hodson N. C."/>
            <person name="Mongue J. A."/>
            <person name="Jaron S. K."/>
        </authorList>
    </citation>
    <scope>NUCLEOTIDE SEQUENCE</scope>
</reference>
<dbReference type="EMBL" id="CAJVCH010539153">
    <property type="protein sequence ID" value="CAG7826242.1"/>
    <property type="molecule type" value="Genomic_DNA"/>
</dbReference>
<dbReference type="GO" id="GO:0042393">
    <property type="term" value="F:histone binding"/>
    <property type="evidence" value="ECO:0007669"/>
    <property type="project" value="TreeGrafter"/>
</dbReference>
<dbReference type="Proteomes" id="UP000708208">
    <property type="component" value="Unassembled WGS sequence"/>
</dbReference>
<dbReference type="GO" id="GO:0048188">
    <property type="term" value="C:Set1C/COMPASS complex"/>
    <property type="evidence" value="ECO:0007669"/>
    <property type="project" value="TreeGrafter"/>
</dbReference>
<gene>
    <name evidence="4" type="ORF">AFUS01_LOCUS36307</name>
</gene>
<evidence type="ECO:0000256" key="2">
    <source>
        <dbReference type="ARBA" id="ARBA00022737"/>
    </source>
</evidence>
<dbReference type="OrthoDB" id="2288928at2759"/>
<organism evidence="4 5">
    <name type="scientific">Allacma fusca</name>
    <dbReference type="NCBI Taxonomy" id="39272"/>
    <lineage>
        <taxon>Eukaryota</taxon>
        <taxon>Metazoa</taxon>
        <taxon>Ecdysozoa</taxon>
        <taxon>Arthropoda</taxon>
        <taxon>Hexapoda</taxon>
        <taxon>Collembola</taxon>
        <taxon>Symphypleona</taxon>
        <taxon>Sminthuridae</taxon>
        <taxon>Allacma</taxon>
    </lineage>
</organism>
<feature type="non-terminal residue" evidence="4">
    <location>
        <position position="1"/>
    </location>
</feature>
<dbReference type="PROSITE" id="PS50294">
    <property type="entry name" value="WD_REPEATS_REGION"/>
    <property type="match status" value="1"/>
</dbReference>
<dbReference type="Pfam" id="PF00400">
    <property type="entry name" value="WD40"/>
    <property type="match status" value="3"/>
</dbReference>
<keyword evidence="2" id="KW-0677">Repeat</keyword>
<dbReference type="InterPro" id="IPR019775">
    <property type="entry name" value="WD40_repeat_CS"/>
</dbReference>
<dbReference type="PROSITE" id="PS50082">
    <property type="entry name" value="WD_REPEATS_2"/>
    <property type="match status" value="2"/>
</dbReference>
<evidence type="ECO:0000313" key="5">
    <source>
        <dbReference type="Proteomes" id="UP000708208"/>
    </source>
</evidence>
<dbReference type="SMART" id="SM00320">
    <property type="entry name" value="WD40"/>
    <property type="match status" value="3"/>
</dbReference>
<evidence type="ECO:0000313" key="4">
    <source>
        <dbReference type="EMBL" id="CAG7826242.1"/>
    </source>
</evidence>
<dbReference type="AlphaFoldDB" id="A0A8J2PEJ3"/>
<evidence type="ECO:0008006" key="6">
    <source>
        <dbReference type="Google" id="ProtNLM"/>
    </source>
</evidence>
<dbReference type="PANTHER" id="PTHR22847:SF637">
    <property type="entry name" value="WD REPEAT DOMAIN 5B"/>
    <property type="match status" value="1"/>
</dbReference>
<keyword evidence="5" id="KW-1185">Reference proteome</keyword>
<dbReference type="PANTHER" id="PTHR22847">
    <property type="entry name" value="WD40 REPEAT PROTEIN"/>
    <property type="match status" value="1"/>
</dbReference>
<evidence type="ECO:0000256" key="3">
    <source>
        <dbReference type="PROSITE-ProRule" id="PRU00221"/>
    </source>
</evidence>
<feature type="repeat" description="WD" evidence="3">
    <location>
        <begin position="60"/>
        <end position="100"/>
    </location>
</feature>
<name>A0A8J2PEJ3_9HEXA</name>
<feature type="repeat" description="WD" evidence="3">
    <location>
        <begin position="20"/>
        <end position="51"/>
    </location>
</feature>
<dbReference type="InterPro" id="IPR001680">
    <property type="entry name" value="WD40_rpt"/>
</dbReference>
<comment type="caution">
    <text evidence="4">The sequence shown here is derived from an EMBL/GenBank/DDBJ whole genome shotgun (WGS) entry which is preliminary data.</text>
</comment>